<feature type="disulfide bond" evidence="5">
    <location>
        <begin position="149"/>
        <end position="192"/>
    </location>
</feature>
<dbReference type="Proteomes" id="UP000515161">
    <property type="component" value="Unplaced"/>
</dbReference>
<feature type="domain" description="Sushi" evidence="7">
    <location>
        <begin position="86"/>
        <end position="146"/>
    </location>
</feature>
<feature type="disulfide bond" evidence="5">
    <location>
        <begin position="364"/>
        <end position="391"/>
    </location>
</feature>
<evidence type="ECO:0000256" key="5">
    <source>
        <dbReference type="PROSITE-ProRule" id="PRU00302"/>
    </source>
</evidence>
<dbReference type="GeneID" id="117560538"/>
<feature type="domain" description="Sushi" evidence="7">
    <location>
        <begin position="619"/>
        <end position="678"/>
    </location>
</feature>
<feature type="disulfide bond" evidence="5">
    <location>
        <begin position="621"/>
        <end position="664"/>
    </location>
</feature>
<feature type="domain" description="Sushi" evidence="7">
    <location>
        <begin position="269"/>
        <end position="333"/>
    </location>
</feature>
<dbReference type="InterPro" id="IPR035976">
    <property type="entry name" value="Sushi/SCR/CCP_sf"/>
</dbReference>
<dbReference type="PANTHER" id="PTHR19325:SF570">
    <property type="entry name" value="COMPLEMENT COMPONENT 4 BINDING PROTEIN, MEMBRANE"/>
    <property type="match status" value="1"/>
</dbReference>
<feature type="domain" description="Sushi" evidence="7">
    <location>
        <begin position="147"/>
        <end position="207"/>
    </location>
</feature>
<feature type="domain" description="Sushi" evidence="7">
    <location>
        <begin position="334"/>
        <end position="393"/>
    </location>
</feature>
<gene>
    <name evidence="9" type="primary">LOC117560538</name>
</gene>
<name>A0A6P8X090_GYMAC</name>
<dbReference type="AlphaFoldDB" id="A0A6P8X090"/>
<dbReference type="InterPro" id="IPR050350">
    <property type="entry name" value="Compl-Cell_Adhes-Reg"/>
</dbReference>
<dbReference type="CDD" id="cd00033">
    <property type="entry name" value="CCP"/>
    <property type="match status" value="5"/>
</dbReference>
<proteinExistence type="predicted"/>
<evidence type="ECO:0000256" key="2">
    <source>
        <dbReference type="ARBA" id="ARBA00022737"/>
    </source>
</evidence>
<keyword evidence="3 5" id="KW-1015">Disulfide bond</keyword>
<keyword evidence="8" id="KW-1185">Reference proteome</keyword>
<feature type="domain" description="Sushi" evidence="7">
    <location>
        <begin position="450"/>
        <end position="505"/>
    </location>
</feature>
<evidence type="ECO:0000256" key="6">
    <source>
        <dbReference type="SAM" id="SignalP"/>
    </source>
</evidence>
<dbReference type="PROSITE" id="PS50923">
    <property type="entry name" value="SUSHI"/>
    <property type="match status" value="8"/>
</dbReference>
<organism evidence="8 9">
    <name type="scientific">Gymnodraco acuticeps</name>
    <name type="common">Antarctic dragonfish</name>
    <dbReference type="NCBI Taxonomy" id="8218"/>
    <lineage>
        <taxon>Eukaryota</taxon>
        <taxon>Metazoa</taxon>
        <taxon>Chordata</taxon>
        <taxon>Craniata</taxon>
        <taxon>Vertebrata</taxon>
        <taxon>Euteleostomi</taxon>
        <taxon>Actinopterygii</taxon>
        <taxon>Neopterygii</taxon>
        <taxon>Teleostei</taxon>
        <taxon>Neoteleostei</taxon>
        <taxon>Acanthomorphata</taxon>
        <taxon>Eupercaria</taxon>
        <taxon>Perciformes</taxon>
        <taxon>Notothenioidei</taxon>
        <taxon>Bathydraconidae</taxon>
        <taxon>Gymnodraco</taxon>
    </lineage>
</organism>
<dbReference type="InterPro" id="IPR000436">
    <property type="entry name" value="Sushi_SCR_CCP_dom"/>
</dbReference>
<keyword evidence="4" id="KW-0325">Glycoprotein</keyword>
<feature type="chain" id="PRO_5027848194" evidence="6">
    <location>
        <begin position="23"/>
        <end position="683"/>
    </location>
</feature>
<keyword evidence="2" id="KW-0677">Repeat</keyword>
<accession>A0A6P8X090</accession>
<protein>
    <submittedName>
        <fullName evidence="9">Complement factor H-like isoform X1</fullName>
    </submittedName>
</protein>
<evidence type="ECO:0000256" key="3">
    <source>
        <dbReference type="ARBA" id="ARBA00023157"/>
    </source>
</evidence>
<evidence type="ECO:0000256" key="4">
    <source>
        <dbReference type="ARBA" id="ARBA00023180"/>
    </source>
</evidence>
<dbReference type="OrthoDB" id="10051774at2759"/>
<dbReference type="PANTHER" id="PTHR19325">
    <property type="entry name" value="COMPLEMENT COMPONENT-RELATED SUSHI DOMAIN-CONTAINING"/>
    <property type="match status" value="1"/>
</dbReference>
<feature type="signal peptide" evidence="6">
    <location>
        <begin position="1"/>
        <end position="22"/>
    </location>
</feature>
<dbReference type="RefSeq" id="XP_034093337.1">
    <property type="nucleotide sequence ID" value="XM_034237446.1"/>
</dbReference>
<evidence type="ECO:0000313" key="8">
    <source>
        <dbReference type="Proteomes" id="UP000515161"/>
    </source>
</evidence>
<feature type="domain" description="Sushi" evidence="7">
    <location>
        <begin position="208"/>
        <end position="268"/>
    </location>
</feature>
<dbReference type="Pfam" id="PF00084">
    <property type="entry name" value="Sushi"/>
    <property type="match status" value="7"/>
</dbReference>
<feature type="disulfide bond" evidence="5">
    <location>
        <begin position="117"/>
        <end position="144"/>
    </location>
</feature>
<sequence length="683" mass="76717">MHLITQSCVLFLWMHSLTFVKGEECTLQQFLNSPQYNQHFDTSGLAATYSGGKQVRVGCNVGFSGFFKLICVEGKWDTKGTICTLKPCGHPGDSQNADFQLEKGEDFVFGSQVKYTCHKGYQMVSRTNYRRCMAEGWDGNIPVCEAQQCPIINVDKHVQVNGDIEEATFGNVVRFSCKSSSKMLFGSAEMYCDENGEWVGKSPTCKEIICTAPEIENGEVLEEIQEYKEHQVLEFQCNPSFIPADARSPKCTKHGVRAEWSPTPLCEPITCKLQLPGLKGTSYEPAERNRFLVGEQVTVNCGNNHWIFSHQQVSVVTTCKEDGEWTITPECQEVTCSKRGVPHVSWDSRWQLTLKSGEMTRYGCARGYRRKYDRNDMATCTRDGWHPNPLCQVMTCPQPGYPNAGIVGIDLEEYEYRDKVRFICNNGYEGEFTVTCGVNGWIRGLQCTERRCEKPHIDDANFIGDVSESYRQNDHIQYTCKNNVDIIVTLTCEENGWNETPSCSACSNVNVPNGFVVPYNDTLYYTCEEGYKLPTKGWWAEAKCNDSVSSELKSCIENTTCGDIPVIPNGNVTVAVTGESAQVNCKEGYSTDMSQFSCRDGKWNSNGVSLKRICTPIANLCNPPPKVQNAVLMTPYQKKFLSDSKVTYKCRKSYTANGKPTIRCKNGQWGETHMMCTPPAQQR</sequence>
<dbReference type="SMART" id="SM00032">
    <property type="entry name" value="CCP"/>
    <property type="match status" value="11"/>
</dbReference>
<dbReference type="InParanoid" id="A0A6P8X090"/>
<reference evidence="9" key="1">
    <citation type="submission" date="2025-08" db="UniProtKB">
        <authorList>
            <consortium name="RefSeq"/>
        </authorList>
    </citation>
    <scope>IDENTIFICATION</scope>
</reference>
<feature type="domain" description="Sushi" evidence="7">
    <location>
        <begin position="394"/>
        <end position="449"/>
    </location>
</feature>
<keyword evidence="1 5" id="KW-0768">Sushi</keyword>
<dbReference type="Gene3D" id="2.10.70.10">
    <property type="entry name" value="Complement Module, domain 1"/>
    <property type="match status" value="10"/>
</dbReference>
<dbReference type="KEGG" id="gacu:117560538"/>
<evidence type="ECO:0000313" key="9">
    <source>
        <dbReference type="RefSeq" id="XP_034093337.1"/>
    </source>
</evidence>
<evidence type="ECO:0000259" key="7">
    <source>
        <dbReference type="PROSITE" id="PS50923"/>
    </source>
</evidence>
<keyword evidence="6" id="KW-0732">Signal</keyword>
<comment type="caution">
    <text evidence="5">Lacks conserved residue(s) required for the propagation of feature annotation.</text>
</comment>
<dbReference type="SUPFAM" id="SSF57535">
    <property type="entry name" value="Complement control module/SCR domain"/>
    <property type="match status" value="9"/>
</dbReference>
<evidence type="ECO:0000256" key="1">
    <source>
        <dbReference type="ARBA" id="ARBA00022659"/>
    </source>
</evidence>